<dbReference type="Gene3D" id="2.30.40.10">
    <property type="entry name" value="Urease, subunit C, domain 1"/>
    <property type="match status" value="1"/>
</dbReference>
<dbReference type="GO" id="GO:0016810">
    <property type="term" value="F:hydrolase activity, acting on carbon-nitrogen (but not peptide) bonds"/>
    <property type="evidence" value="ECO:0007669"/>
    <property type="project" value="InterPro"/>
</dbReference>
<dbReference type="PANTHER" id="PTHR43135">
    <property type="entry name" value="ALPHA-D-RIBOSE 1-METHYLPHOSPHONATE 5-TRIPHOSPHATE DIPHOSPHATASE"/>
    <property type="match status" value="1"/>
</dbReference>
<dbReference type="InterPro" id="IPR011059">
    <property type="entry name" value="Metal-dep_hydrolase_composite"/>
</dbReference>
<dbReference type="eggNOG" id="ENOG502QV1J">
    <property type="taxonomic scope" value="Eukaryota"/>
</dbReference>
<dbReference type="OrthoDB" id="5595695at2759"/>
<evidence type="ECO:0000313" key="3">
    <source>
        <dbReference type="Proteomes" id="UP000019376"/>
    </source>
</evidence>
<dbReference type="SUPFAM" id="SSF51338">
    <property type="entry name" value="Composite domain of metallo-dependent hydrolases"/>
    <property type="match status" value="1"/>
</dbReference>
<dbReference type="SUPFAM" id="SSF51556">
    <property type="entry name" value="Metallo-dependent hydrolases"/>
    <property type="match status" value="1"/>
</dbReference>
<dbReference type="Gene3D" id="1.20.58.520">
    <property type="entry name" value="Amidohydrolase"/>
    <property type="match status" value="1"/>
</dbReference>
<proteinExistence type="predicted"/>
<evidence type="ECO:0000259" key="1">
    <source>
        <dbReference type="Pfam" id="PF01979"/>
    </source>
</evidence>
<sequence length="411" mass="45106">MSTLICNARLFDGYKTISEDGHVLIESGRISKVSLDQPLSAPAGCAVLDARGCTLIPGLIDAHVHVFEDVNLLETAIKYGVTTVLDMHNEREWFKKISAITRQRHDVSDVKSCGSAATIKNGWPSAIVRLVSKEENLEERISKWPNVHDQQSVDECIAQNKVVGASFTKLMQEDGHTMVIPFPERPVPTPSLEIQKMVVEASHKEGFVAVAHALTNHSTLQVLRAGVDGLAHASIDPITDEVVQAFKKNNAFVIPTLVVHASSSGEEQETREMFSKHLHGADKEHMLGCLHITSDKFTIKNVYEQVYTLKEAGIDVLCGTDTSGDLPGTRGGISVHQELWMLVNRCRFTPIEALASATSKISERFRLADRGVIEEGRLADLVLVSGDPTESIDAVRNVKTVWRNGEAVFNS</sequence>
<dbReference type="Gene3D" id="3.40.50.10910">
    <property type="entry name" value="Amidohydrolase"/>
    <property type="match status" value="1"/>
</dbReference>
<reference evidence="2 3" key="1">
    <citation type="journal article" date="2013" name="PLoS ONE">
        <title>Genomic and secretomic analyses reveal unique features of the lignocellulolytic enzyme system of Penicillium decumbens.</title>
        <authorList>
            <person name="Liu G."/>
            <person name="Zhang L."/>
            <person name="Wei X."/>
            <person name="Zou G."/>
            <person name="Qin Y."/>
            <person name="Ma L."/>
            <person name="Li J."/>
            <person name="Zheng H."/>
            <person name="Wang S."/>
            <person name="Wang C."/>
            <person name="Xun L."/>
            <person name="Zhao G.-P."/>
            <person name="Zhou Z."/>
            <person name="Qu Y."/>
        </authorList>
    </citation>
    <scope>NUCLEOTIDE SEQUENCE [LARGE SCALE GENOMIC DNA]</scope>
    <source>
        <strain evidence="3">114-2 / CGMCC 5302</strain>
    </source>
</reference>
<dbReference type="STRING" id="933388.S7ZWI5"/>
<gene>
    <name evidence="2" type="ORF">PDE_09768</name>
</gene>
<dbReference type="Pfam" id="PF01979">
    <property type="entry name" value="Amidohydro_1"/>
    <property type="match status" value="1"/>
</dbReference>
<dbReference type="PhylomeDB" id="S7ZWI5"/>
<feature type="domain" description="Amidohydrolase-related" evidence="1">
    <location>
        <begin position="54"/>
        <end position="408"/>
    </location>
</feature>
<dbReference type="InterPro" id="IPR032466">
    <property type="entry name" value="Metal_Hydrolase"/>
</dbReference>
<accession>S7ZWI5</accession>
<dbReference type="HOGENOM" id="CLU_023620_6_0_1"/>
<dbReference type="Gene3D" id="3.30.110.90">
    <property type="entry name" value="Amidohydrolase"/>
    <property type="match status" value="1"/>
</dbReference>
<dbReference type="PANTHER" id="PTHR43135:SF3">
    <property type="entry name" value="ALPHA-D-RIBOSE 1-METHYLPHOSPHONATE 5-TRIPHOSPHATE DIPHOSPHATASE"/>
    <property type="match status" value="1"/>
</dbReference>
<keyword evidence="3" id="KW-1185">Reference proteome</keyword>
<dbReference type="EMBL" id="KB644415">
    <property type="protein sequence ID" value="EPS34804.1"/>
    <property type="molecule type" value="Genomic_DNA"/>
</dbReference>
<evidence type="ECO:0000313" key="2">
    <source>
        <dbReference type="EMBL" id="EPS34804.1"/>
    </source>
</evidence>
<dbReference type="AlphaFoldDB" id="S7ZWI5"/>
<dbReference type="InterPro" id="IPR051781">
    <property type="entry name" value="Metallo-dep_Hydrolase"/>
</dbReference>
<dbReference type="InterPro" id="IPR006680">
    <property type="entry name" value="Amidohydro-rel"/>
</dbReference>
<protein>
    <recommendedName>
        <fullName evidence="1">Amidohydrolase-related domain-containing protein</fullName>
    </recommendedName>
</protein>
<name>S7ZWI5_PENO1</name>
<dbReference type="Proteomes" id="UP000019376">
    <property type="component" value="Unassembled WGS sequence"/>
</dbReference>
<organism evidence="2 3">
    <name type="scientific">Penicillium oxalicum (strain 114-2 / CGMCC 5302)</name>
    <name type="common">Penicillium decumbens</name>
    <dbReference type="NCBI Taxonomy" id="933388"/>
    <lineage>
        <taxon>Eukaryota</taxon>
        <taxon>Fungi</taxon>
        <taxon>Dikarya</taxon>
        <taxon>Ascomycota</taxon>
        <taxon>Pezizomycotina</taxon>
        <taxon>Eurotiomycetes</taxon>
        <taxon>Eurotiomycetidae</taxon>
        <taxon>Eurotiales</taxon>
        <taxon>Aspergillaceae</taxon>
        <taxon>Penicillium</taxon>
    </lineage>
</organism>